<dbReference type="InterPro" id="IPR051539">
    <property type="entry name" value="T4SS-coupling_protein"/>
</dbReference>
<protein>
    <submittedName>
        <fullName evidence="8">Type IV secretory system conjugative DNA transfer family protein</fullName>
    </submittedName>
</protein>
<comment type="caution">
    <text evidence="8">The sequence shown here is derived from an EMBL/GenBank/DDBJ whole genome shotgun (WGS) entry which is preliminary data.</text>
</comment>
<proteinExistence type="predicted"/>
<sequence length="576" mass="62140">MLADPRPGRRTQPASSETGWVLAAGLLTLGIGALGLWVFGAWIDPTIGGTSGGPLDVLISQATGHIPVGAWQLIVFAAGVAVLLVVAAAFLVVVRRGQKNGSRIDHLASQMAKAKEFDALNEPTISKDSERLRATSAGPGVPLAKLVNNGKRLFASWEWVQIWLMGPRAGKTTSVCVPQILETQGPVVATSNKRDLVDMTRGPRSRTGVVWVHDVQGIIGEEPTWWWNPLSFVTGMERAEMLADIFVTSATSAGSTQDAYFESDGRRLLSMMFYAAAIGGRPITDVHLWAQNPDDKAPRDLLLEHGHTAVAASLGKIQQLTPKQRDGVYGTMRPWVNVLSYDRVVPWVRDTGQLGRAEFDPKRFASSTDTLYLISKEGAGSTRAIAGALAVAVLTEAEEIAALQPGGRLSPPMTGVLDEVANVVRWRQLPDVYSHYGSRGIVLSSFFQGWDQGLEAFGEKGMKKLWSAANIRVAGSGLSDSSFLPFLSQLIGDHDVIRRTSSTQKGGRSVSTAIQRERLLDVNDLAALPRGRAVLSTSGLPPALVELQHYSTQPYGNDVTASKDYYERRAANQPAS</sequence>
<evidence type="ECO:0000256" key="3">
    <source>
        <dbReference type="ARBA" id="ARBA00022692"/>
    </source>
</evidence>
<evidence type="ECO:0000313" key="9">
    <source>
        <dbReference type="Proteomes" id="UP001595965"/>
    </source>
</evidence>
<keyword evidence="5 6" id="KW-0472">Membrane</keyword>
<dbReference type="Gene3D" id="3.40.50.300">
    <property type="entry name" value="P-loop containing nucleotide triphosphate hydrolases"/>
    <property type="match status" value="1"/>
</dbReference>
<feature type="transmembrane region" description="Helical" evidence="6">
    <location>
        <begin position="20"/>
        <end position="43"/>
    </location>
</feature>
<keyword evidence="9" id="KW-1185">Reference proteome</keyword>
<reference evidence="9" key="1">
    <citation type="journal article" date="2019" name="Int. J. Syst. Evol. Microbiol.">
        <title>The Global Catalogue of Microorganisms (GCM) 10K type strain sequencing project: providing services to taxonomists for standard genome sequencing and annotation.</title>
        <authorList>
            <consortium name="The Broad Institute Genomics Platform"/>
            <consortium name="The Broad Institute Genome Sequencing Center for Infectious Disease"/>
            <person name="Wu L."/>
            <person name="Ma J."/>
        </authorList>
    </citation>
    <scope>NUCLEOTIDE SEQUENCE [LARGE SCALE GENOMIC DNA]</scope>
    <source>
        <strain evidence="9">CGMCC 1.12125</strain>
    </source>
</reference>
<name>A0ABV8Y2X1_9MICC</name>
<keyword evidence="4 6" id="KW-1133">Transmembrane helix</keyword>
<feature type="transmembrane region" description="Helical" evidence="6">
    <location>
        <begin position="70"/>
        <end position="94"/>
    </location>
</feature>
<feature type="domain" description="TraD/TraG TraM recognition site" evidence="7">
    <location>
        <begin position="412"/>
        <end position="530"/>
    </location>
</feature>
<dbReference type="InterPro" id="IPR032689">
    <property type="entry name" value="TraG-D_C"/>
</dbReference>
<dbReference type="EMBL" id="JBHSEN010000003">
    <property type="protein sequence ID" value="MFC4431052.1"/>
    <property type="molecule type" value="Genomic_DNA"/>
</dbReference>
<keyword evidence="3 6" id="KW-0812">Transmembrane</keyword>
<dbReference type="PANTHER" id="PTHR37937:SF1">
    <property type="entry name" value="CONJUGATIVE TRANSFER: DNA TRANSPORT"/>
    <property type="match status" value="1"/>
</dbReference>
<comment type="subcellular location">
    <subcellularLocation>
        <location evidence="1">Cell membrane</location>
        <topology evidence="1">Multi-pass membrane protein</topology>
    </subcellularLocation>
</comment>
<dbReference type="CDD" id="cd01127">
    <property type="entry name" value="TrwB_TraG_TraD_VirD4"/>
    <property type="match status" value="1"/>
</dbReference>
<dbReference type="PANTHER" id="PTHR37937">
    <property type="entry name" value="CONJUGATIVE TRANSFER: DNA TRANSPORT"/>
    <property type="match status" value="1"/>
</dbReference>
<accession>A0ABV8Y2X1</accession>
<dbReference type="Pfam" id="PF12696">
    <property type="entry name" value="TraG-D_C"/>
    <property type="match status" value="1"/>
</dbReference>
<evidence type="ECO:0000259" key="7">
    <source>
        <dbReference type="Pfam" id="PF12696"/>
    </source>
</evidence>
<keyword evidence="2" id="KW-1003">Cell membrane</keyword>
<evidence type="ECO:0000256" key="5">
    <source>
        <dbReference type="ARBA" id="ARBA00023136"/>
    </source>
</evidence>
<dbReference type="InterPro" id="IPR027417">
    <property type="entry name" value="P-loop_NTPase"/>
</dbReference>
<organism evidence="8 9">
    <name type="scientific">Citricoccus alkalitolerans</name>
    <dbReference type="NCBI Taxonomy" id="246603"/>
    <lineage>
        <taxon>Bacteria</taxon>
        <taxon>Bacillati</taxon>
        <taxon>Actinomycetota</taxon>
        <taxon>Actinomycetes</taxon>
        <taxon>Micrococcales</taxon>
        <taxon>Micrococcaceae</taxon>
        <taxon>Citricoccus</taxon>
    </lineage>
</organism>
<evidence type="ECO:0000313" key="8">
    <source>
        <dbReference type="EMBL" id="MFC4431052.1"/>
    </source>
</evidence>
<dbReference type="SUPFAM" id="SSF52540">
    <property type="entry name" value="P-loop containing nucleoside triphosphate hydrolases"/>
    <property type="match status" value="1"/>
</dbReference>
<dbReference type="Proteomes" id="UP001595965">
    <property type="component" value="Unassembled WGS sequence"/>
</dbReference>
<gene>
    <name evidence="8" type="ORF">ACFO0K_15385</name>
</gene>
<dbReference type="RefSeq" id="WP_344230993.1">
    <property type="nucleotide sequence ID" value="NZ_BAAALH010000003.1"/>
</dbReference>
<evidence type="ECO:0000256" key="1">
    <source>
        <dbReference type="ARBA" id="ARBA00004651"/>
    </source>
</evidence>
<evidence type="ECO:0000256" key="2">
    <source>
        <dbReference type="ARBA" id="ARBA00022475"/>
    </source>
</evidence>
<evidence type="ECO:0000256" key="4">
    <source>
        <dbReference type="ARBA" id="ARBA00022989"/>
    </source>
</evidence>
<evidence type="ECO:0000256" key="6">
    <source>
        <dbReference type="SAM" id="Phobius"/>
    </source>
</evidence>